<reference evidence="2 3" key="1">
    <citation type="submission" date="2020-11" db="EMBL/GenBank/DDBJ databases">
        <title>Pseudonocardia abyssalis sp. nov. and Pseudonocardia oceani sp. nov., description and phylogenomic analysis of two novel actinomycetes isolated from the deep Southern Ocean.</title>
        <authorList>
            <person name="Parra J."/>
        </authorList>
    </citation>
    <scope>NUCLEOTIDE SEQUENCE [LARGE SCALE GENOMIC DNA]</scope>
    <source>
        <strain evidence="2 3">KRD-168</strain>
    </source>
</reference>
<evidence type="ECO:0000313" key="3">
    <source>
        <dbReference type="Proteomes" id="UP000694287"/>
    </source>
</evidence>
<sequence length="58" mass="5854">MAYLPACLLFAGPAFAPPRPGLPVRCRRAGPRMGAVAAVAVGPAAAGVVGLRRRDLNG</sequence>
<evidence type="ECO:0000256" key="1">
    <source>
        <dbReference type="SAM" id="Phobius"/>
    </source>
</evidence>
<feature type="transmembrane region" description="Helical" evidence="1">
    <location>
        <begin position="33"/>
        <end position="51"/>
    </location>
</feature>
<organism evidence="2 3">
    <name type="scientific">Pseudonocardia abyssalis</name>
    <dbReference type="NCBI Taxonomy" id="2792008"/>
    <lineage>
        <taxon>Bacteria</taxon>
        <taxon>Bacillati</taxon>
        <taxon>Actinomycetota</taxon>
        <taxon>Actinomycetes</taxon>
        <taxon>Pseudonocardiales</taxon>
        <taxon>Pseudonocardiaceae</taxon>
        <taxon>Pseudonocardia</taxon>
    </lineage>
</organism>
<accession>A0ABS6UX22</accession>
<evidence type="ECO:0000313" key="2">
    <source>
        <dbReference type="EMBL" id="MBW0136794.1"/>
    </source>
</evidence>
<dbReference type="EMBL" id="JADQDK010000001">
    <property type="protein sequence ID" value="MBW0136794.1"/>
    <property type="molecule type" value="Genomic_DNA"/>
</dbReference>
<keyword evidence="3" id="KW-1185">Reference proteome</keyword>
<keyword evidence="1" id="KW-0812">Transmembrane</keyword>
<dbReference type="Proteomes" id="UP000694287">
    <property type="component" value="Unassembled WGS sequence"/>
</dbReference>
<name>A0ABS6UX22_9PSEU</name>
<keyword evidence="1" id="KW-0472">Membrane</keyword>
<proteinExistence type="predicted"/>
<protein>
    <submittedName>
        <fullName evidence="2">Uncharacterized protein</fullName>
    </submittedName>
</protein>
<gene>
    <name evidence="2" type="ORF">I4I81_21355</name>
</gene>
<dbReference type="RefSeq" id="WP_218606258.1">
    <property type="nucleotide sequence ID" value="NZ_JADQDJ010000559.1"/>
</dbReference>
<comment type="caution">
    <text evidence="2">The sequence shown here is derived from an EMBL/GenBank/DDBJ whole genome shotgun (WGS) entry which is preliminary data.</text>
</comment>
<keyword evidence="1" id="KW-1133">Transmembrane helix</keyword>